<dbReference type="EMBL" id="LT558126">
    <property type="protein sequence ID" value="SAM83322.1"/>
    <property type="molecule type" value="Genomic_DNA"/>
</dbReference>
<dbReference type="AlphaFoldDB" id="A0A1K0G6U0"/>
<feature type="region of interest" description="Disordered" evidence="1">
    <location>
        <begin position="1"/>
        <end position="21"/>
    </location>
</feature>
<organism evidence="2 4">
    <name type="scientific">Ustilago bromivora</name>
    <dbReference type="NCBI Taxonomy" id="307758"/>
    <lineage>
        <taxon>Eukaryota</taxon>
        <taxon>Fungi</taxon>
        <taxon>Dikarya</taxon>
        <taxon>Basidiomycota</taxon>
        <taxon>Ustilaginomycotina</taxon>
        <taxon>Ustilaginomycetes</taxon>
        <taxon>Ustilaginales</taxon>
        <taxon>Ustilaginaceae</taxon>
        <taxon>Ustilago</taxon>
    </lineage>
</organism>
<reference evidence="4" key="2">
    <citation type="submission" date="2016-04" db="EMBL/GenBank/DDBJ databases">
        <authorList>
            <person name="Guldener U."/>
            <person name="Guldener U."/>
        </authorList>
    </citation>
    <scope>NUCLEOTIDE SEQUENCE [LARGE SCALE GENOMIC DNA]</scope>
    <source>
        <strain evidence="4">UB2112</strain>
    </source>
</reference>
<reference evidence="2" key="1">
    <citation type="submission" date="2016-04" db="EMBL/GenBank/DDBJ databases">
        <authorList>
            <person name="Evans L.H."/>
            <person name="Alamgir A."/>
            <person name="Owens N."/>
            <person name="Weber N.D."/>
            <person name="Virtaneva K."/>
            <person name="Barbian K."/>
            <person name="Babar A."/>
            <person name="Rosenke K."/>
        </authorList>
    </citation>
    <scope>NUCLEOTIDE SEQUENCE</scope>
    <source>
        <strain evidence="2">UB2112</strain>
    </source>
</reference>
<feature type="region of interest" description="Disordered" evidence="1">
    <location>
        <begin position="280"/>
        <end position="312"/>
    </location>
</feature>
<reference evidence="3" key="3">
    <citation type="submission" date="2018-08" db="EMBL/GenBank/DDBJ databases">
        <authorList>
            <person name="Guldener U."/>
        </authorList>
    </citation>
    <scope>NUCLEOTIDE SEQUENCE</scope>
    <source>
        <strain evidence="3">UB2</strain>
    </source>
</reference>
<dbReference type="InterPro" id="IPR042859">
    <property type="entry name" value="NOL11"/>
</dbReference>
<dbReference type="PANTHER" id="PTHR15633">
    <property type="entry name" value="NUCLEOLAR PROTEIN 11"/>
    <property type="match status" value="1"/>
</dbReference>
<dbReference type="Proteomes" id="UP000179920">
    <property type="component" value="Chromosome X"/>
</dbReference>
<protein>
    <submittedName>
        <fullName evidence="2">Uncharacterized protein</fullName>
    </submittedName>
</protein>
<evidence type="ECO:0000313" key="2">
    <source>
        <dbReference type="EMBL" id="SAM83322.1"/>
    </source>
</evidence>
<feature type="compositionally biased region" description="Basic residues" evidence="1">
    <location>
        <begin position="289"/>
        <end position="299"/>
    </location>
</feature>
<dbReference type="Proteomes" id="UP000658997">
    <property type="component" value="Unassembled WGS sequence"/>
</dbReference>
<proteinExistence type="predicted"/>
<evidence type="ECO:0000256" key="1">
    <source>
        <dbReference type="SAM" id="MobiDB-lite"/>
    </source>
</evidence>
<sequence>MASASALPELSQPTTLVSHPSPVPAELARHAALAATAFSTTKHSTVSVGESYKISSDSRALRRLKGTLPIILAGNALNLVNPETQAHIQSFRLSSAEVASCAPLTLLRSIPGGPCLRTTYVAIQSHTRAKSRTAAVTATHELRAYVEQLSAKGKESAEVHVRKESLSLSQPVSLIHALGDGRLILTHPDDSLSILASFPIISDDQALISDAASTALQLIHTVDATQSQGQQQRCHFYVNLLDARSAKHLIARSSKIEQAALLGLRVAVTSHSSIIGISTGADDDASSISKKKKRSKRSKKDSSSKDGAVGDADQDEAALAGSATPAVGVPSGPLTLQLTAFVKSFDGAAKSAISTVKLGSIKVPSVSNAKHVLDVQLHPDGRLVILTIHGHLTSLTLGTSSSSEPVLSNINTISMPALAPASNARPSSSSSASASCCLLISKDHVLVVAIAQATPATADKERLVALILDLELNAVLRQIDWPVPFLPLTSANPASSGLLQRMTTISASRIAGSTSLITIGPPTVSPPSSNSSSDKAQALAQLLQRRTCVLSLPFAVPEMSVLRDALGKGELTSRWIHNAEAAAAAEASSSSDASRSELLEQIKTINAQDKASASSKDKDMNAAITTYIEAATADRGMLETLTSPQADTKFYGELLDSVLPAPSQHCSKGSSAAASAGFFARSALLTLLKDSRVHPSIFATLRPSANANASALGPVSVQVKGAGLSAFWSRLAAHNDAQVIRAALERIPDVGEDSLVSLVTSALRGLVQSRKSGNADTLKAAQQFMALLAQLVQLCVSRPALRSALKVQLRDDVDEVMALLQICNAWISQTIQFPFQAKEKPEVKETAVNSQAKDDDRFAPAKAPNADAVIAFANDVLDALFPLLLATPRSHSTVRSLSATISRYLELMSTLSLLNAPLSALAKLQQENDLFAANAAKHKQSKTQGTTLSASGAVASAGNAKVSALSRRDASARAEMGGALGLKLGTQGEQKTRRLQFLQQSMLVGAYSFERMEV</sequence>
<dbReference type="PANTHER" id="PTHR15633:SF2">
    <property type="entry name" value="NUCLEOLAR PROTEIN 11"/>
    <property type="match status" value="1"/>
</dbReference>
<dbReference type="OrthoDB" id="4349954at2759"/>
<evidence type="ECO:0000313" key="3">
    <source>
        <dbReference type="EMBL" id="SYW74941.1"/>
    </source>
</evidence>
<dbReference type="GO" id="GO:0030490">
    <property type="term" value="P:maturation of SSU-rRNA"/>
    <property type="evidence" value="ECO:0007669"/>
    <property type="project" value="InterPro"/>
</dbReference>
<evidence type="ECO:0000313" key="5">
    <source>
        <dbReference type="Proteomes" id="UP000658997"/>
    </source>
</evidence>
<gene>
    <name evidence="3" type="ORF">UBRO2_00351</name>
    <name evidence="2" type="ORF">UBRO_05345</name>
</gene>
<accession>A0A1K0G6U0</accession>
<dbReference type="GO" id="GO:0003723">
    <property type="term" value="F:RNA binding"/>
    <property type="evidence" value="ECO:0007669"/>
    <property type="project" value="TreeGrafter"/>
</dbReference>
<evidence type="ECO:0000313" key="4">
    <source>
        <dbReference type="Proteomes" id="UP000179920"/>
    </source>
</evidence>
<keyword evidence="5" id="KW-1185">Reference proteome</keyword>
<dbReference type="GO" id="GO:0005730">
    <property type="term" value="C:nucleolus"/>
    <property type="evidence" value="ECO:0007669"/>
    <property type="project" value="TreeGrafter"/>
</dbReference>
<dbReference type="EMBL" id="ULHB01000003">
    <property type="protein sequence ID" value="SYW74941.1"/>
    <property type="molecule type" value="Genomic_DNA"/>
</dbReference>
<name>A0A1K0G6U0_9BASI</name>